<keyword evidence="1" id="KW-0614">Plasmid</keyword>
<sequence>MKRWTTEEEQFLIKNVKYDHRGFVCNGRELAELVGCDIKILYSKILRMRRKGQLFEIYWDDPINPPNAPFSCRDEERIINMYRTGCPIAVIAQELIRTESSIACKLTQLFKEGRLKPIRRRPYTEEDINLLIKEIKFDENGYVLNTEYLAKLLHRTKYQVFRKVCILRKEGLIKTIPDRSKANKNWHDAMKRQIDLSYRLYLSKQKKPTSFEDEVSTKQK</sequence>
<gene>
    <name evidence="1" type="ORF">EfsSVR2332_40370</name>
</gene>
<evidence type="ECO:0000313" key="2">
    <source>
        <dbReference type="Proteomes" id="UP001317613"/>
    </source>
</evidence>
<proteinExistence type="predicted"/>
<accession>A0AC59HW59</accession>
<reference evidence="1" key="1">
    <citation type="submission" date="2022-08" db="EMBL/GenBank/DDBJ databases">
        <title>Molecular epidemiological analysis of five strains of VanD-type vancomycin-resistant Enterococcus faecalis.</title>
        <authorList>
            <person name="Mimura K."/>
            <person name="Hashimoto Y."/>
            <person name="Tomita H."/>
        </authorList>
    </citation>
    <scope>NUCLEOTIDE SEQUENCE</scope>
    <source>
        <strain evidence="1">SVR2332</strain>
        <plasmid evidence="1">pSVR2332_phage</plasmid>
    </source>
</reference>
<dbReference type="EMBL" id="AP026731">
    <property type="protein sequence ID" value="BDQ63959.1"/>
    <property type="molecule type" value="Genomic_DNA"/>
</dbReference>
<protein>
    <submittedName>
        <fullName evidence="1">Uncharacterized protein</fullName>
    </submittedName>
</protein>
<name>A0AC59HW59_ENTFL</name>
<evidence type="ECO:0000313" key="1">
    <source>
        <dbReference type="EMBL" id="BDQ63959.1"/>
    </source>
</evidence>
<dbReference type="Proteomes" id="UP001317613">
    <property type="component" value="Plasmid pSVR2332_phage"/>
</dbReference>
<organism evidence="1 2">
    <name type="scientific">Enterococcus faecalis</name>
    <name type="common">Streptococcus faecalis</name>
    <dbReference type="NCBI Taxonomy" id="1351"/>
    <lineage>
        <taxon>Bacteria</taxon>
        <taxon>Bacillati</taxon>
        <taxon>Bacillota</taxon>
        <taxon>Bacilli</taxon>
        <taxon>Lactobacillales</taxon>
        <taxon>Enterococcaceae</taxon>
        <taxon>Enterococcus</taxon>
    </lineage>
</organism>
<geneLocation type="plasmid" evidence="1 2">
    <name>pSVR2332_phage</name>
</geneLocation>